<dbReference type="OrthoDB" id="263283at2759"/>
<gene>
    <name evidence="2" type="ORF">BJ878DRAFT_197091</name>
</gene>
<sequence>MRLQTLTTKIAVRYSKKLYSTSRLGSGLPAVSAIDARFDELDVSVFRQRAFLPEQPLLIRKPMESNAPPASTSACSISAATKWFSTMEDNAGGLKLVASSYLSSFGDVLVPYELIYQGKADVNESSNAAIGPGKDWSGTKIRRFERPLSTLLSLSAAEPELRPQLYIAQAQLSQLPESLQKDIPTPHLVSRAGKGDIYDANLWMGLPPTYTPLHKDPNPNLFVQLASNKRVRLFAPPVGAAIFRHVQSSIGKSASASFRGEEMMEGSERAALYDAVWRTLLSRQGFEAVVSPGDALFIPKGWWHSIRSMGTDLNASVNWWFR</sequence>
<dbReference type="Proteomes" id="UP000887226">
    <property type="component" value="Unassembled WGS sequence"/>
</dbReference>
<name>A0A9P7YYB2_9HELO</name>
<dbReference type="InterPro" id="IPR003347">
    <property type="entry name" value="JmjC_dom"/>
</dbReference>
<protein>
    <recommendedName>
        <fullName evidence="1">JmjC domain-containing protein</fullName>
    </recommendedName>
</protein>
<dbReference type="EMBL" id="MU254135">
    <property type="protein sequence ID" value="KAG9241942.1"/>
    <property type="molecule type" value="Genomic_DNA"/>
</dbReference>
<evidence type="ECO:0000313" key="3">
    <source>
        <dbReference type="Proteomes" id="UP000887226"/>
    </source>
</evidence>
<reference evidence="2" key="1">
    <citation type="journal article" date="2021" name="IMA Fungus">
        <title>Genomic characterization of three marine fungi, including Emericellopsis atlantica sp. nov. with signatures of a generalist lifestyle and marine biomass degradation.</title>
        <authorList>
            <person name="Hagestad O.C."/>
            <person name="Hou L."/>
            <person name="Andersen J.H."/>
            <person name="Hansen E.H."/>
            <person name="Altermark B."/>
            <person name="Li C."/>
            <person name="Kuhnert E."/>
            <person name="Cox R.J."/>
            <person name="Crous P.W."/>
            <person name="Spatafora J.W."/>
            <person name="Lail K."/>
            <person name="Amirebrahimi M."/>
            <person name="Lipzen A."/>
            <person name="Pangilinan J."/>
            <person name="Andreopoulos W."/>
            <person name="Hayes R.D."/>
            <person name="Ng V."/>
            <person name="Grigoriev I.V."/>
            <person name="Jackson S.A."/>
            <person name="Sutton T.D.S."/>
            <person name="Dobson A.D.W."/>
            <person name="Rama T."/>
        </authorList>
    </citation>
    <scope>NUCLEOTIDE SEQUENCE</scope>
    <source>
        <strain evidence="2">TRa3180A</strain>
    </source>
</reference>
<evidence type="ECO:0000259" key="1">
    <source>
        <dbReference type="PROSITE" id="PS51184"/>
    </source>
</evidence>
<organism evidence="2 3">
    <name type="scientific">Calycina marina</name>
    <dbReference type="NCBI Taxonomy" id="1763456"/>
    <lineage>
        <taxon>Eukaryota</taxon>
        <taxon>Fungi</taxon>
        <taxon>Dikarya</taxon>
        <taxon>Ascomycota</taxon>
        <taxon>Pezizomycotina</taxon>
        <taxon>Leotiomycetes</taxon>
        <taxon>Helotiales</taxon>
        <taxon>Pezizellaceae</taxon>
        <taxon>Calycina</taxon>
    </lineage>
</organism>
<dbReference type="SUPFAM" id="SSF51197">
    <property type="entry name" value="Clavaminate synthase-like"/>
    <property type="match status" value="1"/>
</dbReference>
<dbReference type="InterPro" id="IPR041667">
    <property type="entry name" value="Cupin_8"/>
</dbReference>
<proteinExistence type="predicted"/>
<dbReference type="Pfam" id="PF13621">
    <property type="entry name" value="Cupin_8"/>
    <property type="match status" value="1"/>
</dbReference>
<dbReference type="AlphaFoldDB" id="A0A9P7YYB2"/>
<dbReference type="PANTHER" id="PTHR12461:SF105">
    <property type="entry name" value="HYPOXIA-INDUCIBLE FACTOR 1-ALPHA INHIBITOR"/>
    <property type="match status" value="1"/>
</dbReference>
<dbReference type="PANTHER" id="PTHR12461">
    <property type="entry name" value="HYPOXIA-INDUCIBLE FACTOR 1 ALPHA INHIBITOR-RELATED"/>
    <property type="match status" value="1"/>
</dbReference>
<feature type="domain" description="JmjC" evidence="1">
    <location>
        <begin position="147"/>
        <end position="322"/>
    </location>
</feature>
<dbReference type="PROSITE" id="PS51184">
    <property type="entry name" value="JMJC"/>
    <property type="match status" value="1"/>
</dbReference>
<keyword evidence="3" id="KW-1185">Reference proteome</keyword>
<dbReference type="Gene3D" id="2.60.120.650">
    <property type="entry name" value="Cupin"/>
    <property type="match status" value="1"/>
</dbReference>
<evidence type="ECO:0000313" key="2">
    <source>
        <dbReference type="EMBL" id="KAG9241942.1"/>
    </source>
</evidence>
<accession>A0A9P7YYB2</accession>
<comment type="caution">
    <text evidence="2">The sequence shown here is derived from an EMBL/GenBank/DDBJ whole genome shotgun (WGS) entry which is preliminary data.</text>
</comment>